<feature type="region of interest" description="Disordered" evidence="1">
    <location>
        <begin position="80"/>
        <end position="113"/>
    </location>
</feature>
<feature type="region of interest" description="Disordered" evidence="1">
    <location>
        <begin position="44"/>
        <end position="68"/>
    </location>
</feature>
<dbReference type="EMBL" id="QBMC01000008">
    <property type="protein sequence ID" value="PZO22620.1"/>
    <property type="molecule type" value="Genomic_DNA"/>
</dbReference>
<dbReference type="AlphaFoldDB" id="A0A2W4UTH8"/>
<protein>
    <submittedName>
        <fullName evidence="2">Uncharacterized protein</fullName>
    </submittedName>
</protein>
<reference evidence="2 3" key="2">
    <citation type="submission" date="2018-06" db="EMBL/GenBank/DDBJ databases">
        <title>Metagenomic assembly of (sub)arctic Cyanobacteria and their associated microbiome from non-axenic cultures.</title>
        <authorList>
            <person name="Baurain D."/>
        </authorList>
    </citation>
    <scope>NUCLEOTIDE SEQUENCE [LARGE SCALE GENOMIC DNA]</scope>
    <source>
        <strain evidence="2">ULC129bin1</strain>
    </source>
</reference>
<organism evidence="2 3">
    <name type="scientific">Leptolyngbya foveolarum</name>
    <dbReference type="NCBI Taxonomy" id="47253"/>
    <lineage>
        <taxon>Bacteria</taxon>
        <taxon>Bacillati</taxon>
        <taxon>Cyanobacteriota</taxon>
        <taxon>Cyanophyceae</taxon>
        <taxon>Leptolyngbyales</taxon>
        <taxon>Leptolyngbyaceae</taxon>
        <taxon>Leptolyngbya group</taxon>
        <taxon>Leptolyngbya</taxon>
    </lineage>
</organism>
<gene>
    <name evidence="2" type="ORF">DCF25_02330</name>
</gene>
<sequence length="323" mass="35046">MAQLSSNSQGTVGVDGSGTHSSLLSVLNAVSYIGLMTAVIKNQDEDRGKNRRPLSDQTVDPAGEENIDSVLNTDIRQIEADQPQLTGSNRAQIEGREQKRLRQAPDGEGMSSALSLTTTGRIAPISRKEHLAVVVQVGDYCIKDSYQNLPSHFEKMPDDKKQALDAAMAGNFPSQDVSIQVQDEFGRQSQFFASTESNQGWQIVGEPSGQLSAQDMQQELIRQRSPGAQKIKQTMNELSLDDGPHIFSGQTLVVYSDSDEVIVIDKERGIVRDAVRLETIGNQGQQAVREATREAAAAFDVGGSAAKGIAPRTKTPKQRQLTP</sequence>
<comment type="caution">
    <text evidence="2">The sequence shown here is derived from an EMBL/GenBank/DDBJ whole genome shotgun (WGS) entry which is preliminary data.</text>
</comment>
<name>A0A2W4UTH8_9CYAN</name>
<reference evidence="3" key="1">
    <citation type="submission" date="2018-04" db="EMBL/GenBank/DDBJ databases">
        <authorList>
            <person name="Cornet L."/>
        </authorList>
    </citation>
    <scope>NUCLEOTIDE SEQUENCE [LARGE SCALE GENOMIC DNA]</scope>
</reference>
<feature type="compositionally biased region" description="Basic and acidic residues" evidence="1">
    <location>
        <begin position="93"/>
        <end position="105"/>
    </location>
</feature>
<proteinExistence type="predicted"/>
<evidence type="ECO:0000313" key="3">
    <source>
        <dbReference type="Proteomes" id="UP000249354"/>
    </source>
</evidence>
<evidence type="ECO:0000256" key="1">
    <source>
        <dbReference type="SAM" id="MobiDB-lite"/>
    </source>
</evidence>
<dbReference type="Proteomes" id="UP000249354">
    <property type="component" value="Unassembled WGS sequence"/>
</dbReference>
<accession>A0A2W4UTH8</accession>
<feature type="region of interest" description="Disordered" evidence="1">
    <location>
        <begin position="300"/>
        <end position="323"/>
    </location>
</feature>
<evidence type="ECO:0000313" key="2">
    <source>
        <dbReference type="EMBL" id="PZO22620.1"/>
    </source>
</evidence>